<comment type="caution">
    <text evidence="1">The sequence shown here is derived from an EMBL/GenBank/DDBJ whole genome shotgun (WGS) entry which is preliminary data.</text>
</comment>
<evidence type="ECO:0008006" key="2">
    <source>
        <dbReference type="Google" id="ProtNLM"/>
    </source>
</evidence>
<sequence>MKKIIGLTIAFMLLIGMTGIGTWAYFSDVEASTGNQMTAGTLDLKTNDVDGVSQTLFVTNMAPGDTVGPETIILKNIGSVDGSTLDLAFSYDENDGSFNLVGKTKDETAAMLEVTVLNYDGSSLLGSVDDFQPNGYTDIEDLTTSDLSEQSGIGAAPASKVFEIGVTLRTETGSDFQSDGITVTMTFTLNQ</sequence>
<gene>
    <name evidence="1" type="ORF">S03H2_60163</name>
</gene>
<accession>X1KC44</accession>
<dbReference type="Pfam" id="PF12389">
    <property type="entry name" value="Peptidase_M73"/>
    <property type="match status" value="1"/>
</dbReference>
<dbReference type="InterPro" id="IPR022121">
    <property type="entry name" value="Peptidase_M73_camelysin"/>
</dbReference>
<dbReference type="EMBL" id="BARU01038745">
    <property type="protein sequence ID" value="GAH87779.1"/>
    <property type="molecule type" value="Genomic_DNA"/>
</dbReference>
<dbReference type="InterPro" id="IPR023833">
    <property type="entry name" value="Signal_pept_SipW-depend-type"/>
</dbReference>
<protein>
    <recommendedName>
        <fullName evidence="2">Camelysin metallo-endopeptidase</fullName>
    </recommendedName>
</protein>
<evidence type="ECO:0000313" key="1">
    <source>
        <dbReference type="EMBL" id="GAH87779.1"/>
    </source>
</evidence>
<name>X1KC44_9ZZZZ</name>
<reference evidence="1" key="1">
    <citation type="journal article" date="2014" name="Front. Microbiol.">
        <title>High frequency of phylogenetically diverse reductive dehalogenase-homologous genes in deep subseafloor sedimentary metagenomes.</title>
        <authorList>
            <person name="Kawai M."/>
            <person name="Futagami T."/>
            <person name="Toyoda A."/>
            <person name="Takaki Y."/>
            <person name="Nishi S."/>
            <person name="Hori S."/>
            <person name="Arai W."/>
            <person name="Tsubouchi T."/>
            <person name="Morono Y."/>
            <person name="Uchiyama I."/>
            <person name="Ito T."/>
            <person name="Fujiyama A."/>
            <person name="Inagaki F."/>
            <person name="Takami H."/>
        </authorList>
    </citation>
    <scope>NUCLEOTIDE SEQUENCE</scope>
    <source>
        <strain evidence="1">Expedition CK06-06</strain>
    </source>
</reference>
<dbReference type="NCBIfam" id="TIGR04088">
    <property type="entry name" value="cognate_SipW"/>
    <property type="match status" value="1"/>
</dbReference>
<dbReference type="AlphaFoldDB" id="X1KC44"/>
<proteinExistence type="predicted"/>
<organism evidence="1">
    <name type="scientific">marine sediment metagenome</name>
    <dbReference type="NCBI Taxonomy" id="412755"/>
    <lineage>
        <taxon>unclassified sequences</taxon>
        <taxon>metagenomes</taxon>
        <taxon>ecological metagenomes</taxon>
    </lineage>
</organism>